<feature type="region of interest" description="Disordered" evidence="1">
    <location>
        <begin position="321"/>
        <end position="343"/>
    </location>
</feature>
<dbReference type="InterPro" id="IPR008613">
    <property type="entry name" value="Excalibur_Ca-bd_domain"/>
</dbReference>
<dbReference type="PANTHER" id="PTHR24094:SF15">
    <property type="entry name" value="AMP-DEPENDENT SYNTHETASE_LIGASE DOMAIN-CONTAINING PROTEIN-RELATED"/>
    <property type="match status" value="1"/>
</dbReference>
<sequence length="343" mass="35493">MVVATGLITVASFSGTGAADSDVTQAAATSTTSAPTTGTSTSTSAPGPTLNPVVVAGPTTLSAPAADRSLAKLETLAVKGRAPKTGYSRDQFGQSWTDDVTVAGGHNGCDTRNDILRRDLAPIVLKPGSNGCAVLSGTLDDPYTATRIQFMRGKTTSSAVQIDHVVALSDAWQKGAQQLSPMERRNFANDPRNLQATDGAANQQKGAGDAATWLPSNKSYRCVYVTRQIDVKSIYRLWVTQAEKDAMVRILAGCGGTPVASTPPTSDLSETATRTATPAPAYTPPPSTQRPMYVAPPPAGDDGGSTYYANCSAVRAAGADPIRVGEPGYRPGLDRDGDGVGCE</sequence>
<evidence type="ECO:0000259" key="2">
    <source>
        <dbReference type="SMART" id="SM00894"/>
    </source>
</evidence>
<name>A0A3G8JSH4_9ACTN</name>
<accession>A0A3G8JSH4</accession>
<dbReference type="Proteomes" id="UP000271469">
    <property type="component" value="Chromosome"/>
</dbReference>
<feature type="compositionally biased region" description="Low complexity" evidence="1">
    <location>
        <begin position="271"/>
        <end position="280"/>
    </location>
</feature>
<reference evidence="3 4" key="1">
    <citation type="submission" date="2018-11" db="EMBL/GenBank/DDBJ databases">
        <title>Gordonia insulae sp. nov., isolated from an island soil.</title>
        <authorList>
            <person name="Kim Y.S."/>
            <person name="Kim S.B."/>
        </authorList>
    </citation>
    <scope>NUCLEOTIDE SEQUENCE [LARGE SCALE GENOMIC DNA]</scope>
    <source>
        <strain evidence="3 4">MMS17-SY073</strain>
    </source>
</reference>
<dbReference type="SMART" id="SM00894">
    <property type="entry name" value="Excalibur"/>
    <property type="match status" value="1"/>
</dbReference>
<gene>
    <name evidence="3" type="ORF">D7316_04674</name>
</gene>
<feature type="compositionally biased region" description="Low complexity" evidence="1">
    <location>
        <begin position="29"/>
        <end position="48"/>
    </location>
</feature>
<feature type="compositionally biased region" description="Basic and acidic residues" evidence="1">
    <location>
        <begin position="332"/>
        <end position="343"/>
    </location>
</feature>
<dbReference type="InterPro" id="IPR011089">
    <property type="entry name" value="GmrSD_C"/>
</dbReference>
<feature type="compositionally biased region" description="Polar residues" evidence="1">
    <location>
        <begin position="259"/>
        <end position="270"/>
    </location>
</feature>
<dbReference type="PANTHER" id="PTHR24094">
    <property type="entry name" value="SECRETED PROTEIN"/>
    <property type="match status" value="1"/>
</dbReference>
<dbReference type="KEGG" id="gom:D7316_04674"/>
<evidence type="ECO:0000313" key="4">
    <source>
        <dbReference type="Proteomes" id="UP000271469"/>
    </source>
</evidence>
<feature type="domain" description="Excalibur calcium-binding" evidence="2">
    <location>
        <begin position="307"/>
        <end position="343"/>
    </location>
</feature>
<evidence type="ECO:0000256" key="1">
    <source>
        <dbReference type="SAM" id="MobiDB-lite"/>
    </source>
</evidence>
<dbReference type="Pfam" id="PF07510">
    <property type="entry name" value="GmrSD_C"/>
    <property type="match status" value="1"/>
</dbReference>
<protein>
    <recommendedName>
        <fullName evidence="2">Excalibur calcium-binding domain-containing protein</fullName>
    </recommendedName>
</protein>
<organism evidence="3 4">
    <name type="scientific">Gordonia insulae</name>
    <dbReference type="NCBI Taxonomy" id="2420509"/>
    <lineage>
        <taxon>Bacteria</taxon>
        <taxon>Bacillati</taxon>
        <taxon>Actinomycetota</taxon>
        <taxon>Actinomycetes</taxon>
        <taxon>Mycobacteriales</taxon>
        <taxon>Gordoniaceae</taxon>
        <taxon>Gordonia</taxon>
    </lineage>
</organism>
<proteinExistence type="predicted"/>
<dbReference type="AlphaFoldDB" id="A0A3G8JSH4"/>
<feature type="region of interest" description="Disordered" evidence="1">
    <location>
        <begin position="29"/>
        <end position="50"/>
    </location>
</feature>
<evidence type="ECO:0000313" key="3">
    <source>
        <dbReference type="EMBL" id="AZG48061.1"/>
    </source>
</evidence>
<feature type="compositionally biased region" description="Pro residues" evidence="1">
    <location>
        <begin position="281"/>
        <end position="291"/>
    </location>
</feature>
<keyword evidence="4" id="KW-1185">Reference proteome</keyword>
<dbReference type="Pfam" id="PF05901">
    <property type="entry name" value="Excalibur"/>
    <property type="match status" value="1"/>
</dbReference>
<dbReference type="EMBL" id="CP033972">
    <property type="protein sequence ID" value="AZG48061.1"/>
    <property type="molecule type" value="Genomic_DNA"/>
</dbReference>
<dbReference type="OrthoDB" id="5196645at2"/>
<feature type="region of interest" description="Disordered" evidence="1">
    <location>
        <begin position="259"/>
        <end position="291"/>
    </location>
</feature>